<dbReference type="InterPro" id="IPR001870">
    <property type="entry name" value="B30.2/SPRY"/>
</dbReference>
<dbReference type="EMBL" id="UYSU01034056">
    <property type="protein sequence ID" value="VDL93633.1"/>
    <property type="molecule type" value="Genomic_DNA"/>
</dbReference>
<dbReference type="SUPFAM" id="SSF49899">
    <property type="entry name" value="Concanavalin A-like lectins/glucanases"/>
    <property type="match status" value="1"/>
</dbReference>
<dbReference type="InterPro" id="IPR035766">
    <property type="entry name" value="SPRYD7"/>
</dbReference>
<sequence>MVCSWHPRQHRQGVKDAASTLGEWRDQANHTVCFYTAGNSGVPSHMPAPGWLCQAVGQQPTRSVCHVYFFLLSTTSIDFLILNLSFSLQSSNFDAVLKIEPDTMELLMRLFGCCQHPWGATRLYNDPSMGDEDDAALLGRNVRSSTAIPGVRAYAPGNSTVHLDLSSAGQYVVVLKNNTRICGTGGARANTPILQDKAYFEVKVQTSGSWAVGLCLSRVRFLHVFGGVLLFLGPLSDCFFCRYPYQQADLNTLRSLREQSCVWALFNDGSVWNDSVKKAHLDTPIEEGDVVGLYYDHAELTFAVNGIPAKLRLPADSSSSEPQAVVFQNGLIGIRGTVFPVFATDDGAILDTRFTSFHHPPSRASGFTEIRLEHNII</sequence>
<evidence type="ECO:0000313" key="3">
    <source>
        <dbReference type="EMBL" id="VDL93633.1"/>
    </source>
</evidence>
<feature type="domain" description="B30.2/SPRY" evidence="2">
    <location>
        <begin position="132"/>
        <end position="362"/>
    </location>
</feature>
<organism evidence="3 4">
    <name type="scientific">Schistocephalus solidus</name>
    <name type="common">Tapeworm</name>
    <dbReference type="NCBI Taxonomy" id="70667"/>
    <lineage>
        <taxon>Eukaryota</taxon>
        <taxon>Metazoa</taxon>
        <taxon>Spiralia</taxon>
        <taxon>Lophotrochozoa</taxon>
        <taxon>Platyhelminthes</taxon>
        <taxon>Cestoda</taxon>
        <taxon>Eucestoda</taxon>
        <taxon>Diphyllobothriidea</taxon>
        <taxon>Diphyllobothriidae</taxon>
        <taxon>Schistocephalus</taxon>
    </lineage>
</organism>
<evidence type="ECO:0000259" key="2">
    <source>
        <dbReference type="PROSITE" id="PS50188"/>
    </source>
</evidence>
<proteinExistence type="predicted"/>
<dbReference type="OrthoDB" id="40953at2759"/>
<name>A0A3P7CNW7_SCHSO</name>
<evidence type="ECO:0000256" key="1">
    <source>
        <dbReference type="ARBA" id="ARBA00021772"/>
    </source>
</evidence>
<keyword evidence="4" id="KW-1185">Reference proteome</keyword>
<gene>
    <name evidence="3" type="ORF">SSLN_LOCUS7248</name>
</gene>
<accession>A0A3P7CNW7</accession>
<dbReference type="PANTHER" id="PTHR20951">
    <property type="entry name" value="C13ORF1 PROTEIN-RELATED"/>
    <property type="match status" value="1"/>
</dbReference>
<dbReference type="InterPro" id="IPR043136">
    <property type="entry name" value="B30.2/SPRY_sf"/>
</dbReference>
<dbReference type="PANTHER" id="PTHR20951:SF2">
    <property type="entry name" value="SPRY DOMAIN-CONTAINING PROTEIN 7"/>
    <property type="match status" value="1"/>
</dbReference>
<dbReference type="PROSITE" id="PS50188">
    <property type="entry name" value="B302_SPRY"/>
    <property type="match status" value="1"/>
</dbReference>
<evidence type="ECO:0000313" key="4">
    <source>
        <dbReference type="Proteomes" id="UP000275846"/>
    </source>
</evidence>
<dbReference type="Gene3D" id="2.60.120.920">
    <property type="match status" value="1"/>
</dbReference>
<reference evidence="3 4" key="1">
    <citation type="submission" date="2018-11" db="EMBL/GenBank/DDBJ databases">
        <authorList>
            <consortium name="Pathogen Informatics"/>
        </authorList>
    </citation>
    <scope>NUCLEOTIDE SEQUENCE [LARGE SCALE GENOMIC DNA]</scope>
    <source>
        <strain evidence="3 4">NST_G2</strain>
    </source>
</reference>
<dbReference type="Proteomes" id="UP000275846">
    <property type="component" value="Unassembled WGS sequence"/>
</dbReference>
<dbReference type="Pfam" id="PF00622">
    <property type="entry name" value="SPRY"/>
    <property type="match status" value="1"/>
</dbReference>
<dbReference type="InterPro" id="IPR003877">
    <property type="entry name" value="SPRY_dom"/>
</dbReference>
<dbReference type="SMART" id="SM00449">
    <property type="entry name" value="SPRY"/>
    <property type="match status" value="1"/>
</dbReference>
<protein>
    <recommendedName>
        <fullName evidence="1">SPRY domain-containing protein 7</fullName>
    </recommendedName>
</protein>
<dbReference type="InterPro" id="IPR013320">
    <property type="entry name" value="ConA-like_dom_sf"/>
</dbReference>
<dbReference type="AlphaFoldDB" id="A0A3P7CNW7"/>